<evidence type="ECO:0000256" key="1">
    <source>
        <dbReference type="ARBA" id="ARBA00023242"/>
    </source>
</evidence>
<feature type="domain" description="Xylanolytic transcriptional activator regulatory" evidence="2">
    <location>
        <begin position="134"/>
        <end position="208"/>
    </location>
</feature>
<reference evidence="3 4" key="1">
    <citation type="submission" date="2020-12" db="EMBL/GenBank/DDBJ databases">
        <title>Metabolic potential, ecology and presence of endohyphal bacteria is reflected in genomic diversity of Mucoromycotina.</title>
        <authorList>
            <person name="Muszewska A."/>
            <person name="Okrasinska A."/>
            <person name="Steczkiewicz K."/>
            <person name="Drgas O."/>
            <person name="Orlowska M."/>
            <person name="Perlinska-Lenart U."/>
            <person name="Aleksandrzak-Piekarczyk T."/>
            <person name="Szatraj K."/>
            <person name="Zielenkiewicz U."/>
            <person name="Pilsyk S."/>
            <person name="Malc E."/>
            <person name="Mieczkowski P."/>
            <person name="Kruszewska J.S."/>
            <person name="Biernat P."/>
            <person name="Pawlowska J."/>
        </authorList>
    </citation>
    <scope>NUCLEOTIDE SEQUENCE [LARGE SCALE GENOMIC DNA]</scope>
    <source>
        <strain evidence="3 4">CBS 142.35</strain>
    </source>
</reference>
<evidence type="ECO:0000313" key="4">
    <source>
        <dbReference type="Proteomes" id="UP000646827"/>
    </source>
</evidence>
<keyword evidence="1" id="KW-0539">Nucleus</keyword>
<dbReference type="GO" id="GO:0003677">
    <property type="term" value="F:DNA binding"/>
    <property type="evidence" value="ECO:0007669"/>
    <property type="project" value="InterPro"/>
</dbReference>
<sequence>MTLPSPTTSHESIESHVVRLPVRMSLNQYLQPYNNTGVTTPSIDCPSMFVFIMSPSLLGRMSGYLDFAKSITPDIYCCPHHSQQGYFPPSTTRTKDTFGSLSSTLLTERTRFSDCNLSNVFWNLIKTAQLIDHGNFSQAYVNIGITINKAFHLRLHQSSTIQHLEQQGKMIDAEVAKRIFWAAWLLDTQMPLLHERRPSIQLQDIQIDRPSLCLGMTSDTDIAYTECLKWLIEVRWLRIKIEQNLTSMNHEKDEHKVLNIVIQQIRQLRRFYEHLNIKFKLEMMLQQQEQEQQVWEKRTTFMVLLEHGMNWLVLFDRFLPALPDATMTAGTKFPDNLTVSMCRQAADLMTFIFEKWIWNGYDCQFRLYLNHFCNTISIHKYICRCPGVHIVHKWKAYASLQFLRDLTQKTPEIVHSFLGQRILEDLTFALQDLSDITEIGWNPLQESDLLMDISHYISEWMPSYDQIMMDQPTHLLAKESSTMFAIIEMRKSAAEFLAMTQQHPLSSQQLQQLVL</sequence>
<dbReference type="InterPro" id="IPR007219">
    <property type="entry name" value="XnlR_reg_dom"/>
</dbReference>
<evidence type="ECO:0000313" key="3">
    <source>
        <dbReference type="EMBL" id="KAG2218372.1"/>
    </source>
</evidence>
<dbReference type="OrthoDB" id="4937900at2759"/>
<evidence type="ECO:0000259" key="2">
    <source>
        <dbReference type="Pfam" id="PF04082"/>
    </source>
</evidence>
<dbReference type="AlphaFoldDB" id="A0A8H7RW62"/>
<proteinExistence type="predicted"/>
<dbReference type="GO" id="GO:0006351">
    <property type="term" value="P:DNA-templated transcription"/>
    <property type="evidence" value="ECO:0007669"/>
    <property type="project" value="InterPro"/>
</dbReference>
<dbReference type="Pfam" id="PF04082">
    <property type="entry name" value="Fungal_trans"/>
    <property type="match status" value="1"/>
</dbReference>
<organism evidence="3 4">
    <name type="scientific">Circinella minor</name>
    <dbReference type="NCBI Taxonomy" id="1195481"/>
    <lineage>
        <taxon>Eukaryota</taxon>
        <taxon>Fungi</taxon>
        <taxon>Fungi incertae sedis</taxon>
        <taxon>Mucoromycota</taxon>
        <taxon>Mucoromycotina</taxon>
        <taxon>Mucoromycetes</taxon>
        <taxon>Mucorales</taxon>
        <taxon>Lichtheimiaceae</taxon>
        <taxon>Circinella</taxon>
    </lineage>
</organism>
<dbReference type="GO" id="GO:0008270">
    <property type="term" value="F:zinc ion binding"/>
    <property type="evidence" value="ECO:0007669"/>
    <property type="project" value="InterPro"/>
</dbReference>
<comment type="caution">
    <text evidence="3">The sequence shown here is derived from an EMBL/GenBank/DDBJ whole genome shotgun (WGS) entry which is preliminary data.</text>
</comment>
<gene>
    <name evidence="3" type="ORF">INT45_013323</name>
</gene>
<accession>A0A8H7RW62</accession>
<protein>
    <recommendedName>
        <fullName evidence="2">Xylanolytic transcriptional activator regulatory domain-containing protein</fullName>
    </recommendedName>
</protein>
<keyword evidence="4" id="KW-1185">Reference proteome</keyword>
<name>A0A8H7RW62_9FUNG</name>
<dbReference type="CDD" id="cd12148">
    <property type="entry name" value="fungal_TF_MHR"/>
    <property type="match status" value="1"/>
</dbReference>
<dbReference type="EMBL" id="JAEPRB010000233">
    <property type="protein sequence ID" value="KAG2218372.1"/>
    <property type="molecule type" value="Genomic_DNA"/>
</dbReference>
<dbReference type="Proteomes" id="UP000646827">
    <property type="component" value="Unassembled WGS sequence"/>
</dbReference>